<feature type="transmembrane region" description="Helical" evidence="2">
    <location>
        <begin position="16"/>
        <end position="37"/>
    </location>
</feature>
<dbReference type="PANTHER" id="PTHR30469">
    <property type="entry name" value="MULTIDRUG RESISTANCE PROTEIN MDTA"/>
    <property type="match status" value="1"/>
</dbReference>
<dbReference type="STRING" id="91360.SAMN05660330_01373"/>
<dbReference type="InterPro" id="IPR006143">
    <property type="entry name" value="RND_pump_MFP"/>
</dbReference>
<evidence type="ECO:0000259" key="5">
    <source>
        <dbReference type="Pfam" id="PF25989"/>
    </source>
</evidence>
<name>A0A1H0NF85_9BACT</name>
<evidence type="ECO:0000256" key="2">
    <source>
        <dbReference type="SAM" id="Phobius"/>
    </source>
</evidence>
<feature type="domain" description="CusB-like beta-barrel" evidence="4">
    <location>
        <begin position="226"/>
        <end position="296"/>
    </location>
</feature>
<proteinExistence type="inferred from homology"/>
<organism evidence="6 7">
    <name type="scientific">Desulforhopalus singaporensis</name>
    <dbReference type="NCBI Taxonomy" id="91360"/>
    <lineage>
        <taxon>Bacteria</taxon>
        <taxon>Pseudomonadati</taxon>
        <taxon>Thermodesulfobacteriota</taxon>
        <taxon>Desulfobulbia</taxon>
        <taxon>Desulfobulbales</taxon>
        <taxon>Desulfocapsaceae</taxon>
        <taxon>Desulforhopalus</taxon>
    </lineage>
</organism>
<dbReference type="Pfam" id="PF25917">
    <property type="entry name" value="BSH_RND"/>
    <property type="match status" value="1"/>
</dbReference>
<dbReference type="Pfam" id="PF25989">
    <property type="entry name" value="YknX_C"/>
    <property type="match status" value="1"/>
</dbReference>
<feature type="domain" description="YknX-like C-terminal permuted SH3-like" evidence="5">
    <location>
        <begin position="302"/>
        <end position="368"/>
    </location>
</feature>
<keyword evidence="2" id="KW-0472">Membrane</keyword>
<dbReference type="Proteomes" id="UP000199073">
    <property type="component" value="Unassembled WGS sequence"/>
</dbReference>
<dbReference type="AlphaFoldDB" id="A0A1H0NF85"/>
<dbReference type="RefSeq" id="WP_092221151.1">
    <property type="nucleotide sequence ID" value="NZ_FNJI01000007.1"/>
</dbReference>
<sequence>MAKPTPPADPRGKVVYFLWSNFPRFVLLGLIVLILFLMSTIKEQSRIVAANKAAETPNERPPVNVVTYIVSPGPISDRINLPGAVEPWTNLLLMAKINGSVTEVLVNEGDSVKKGDVLARIEDDDFRIAVDRAKAAYKLAQSEYLRDKSLYDKGVTPISALDTKLTRMETAKADYDNARLMLSRTIVTSPMNGVIRKMEAKVGLQLSVGDPVAEILEVDRMKAIIGIPESDVTAVQKLDRVDITIQALDNRVFTGKKHFLSPSPETTARLYNLELEIDNPDGSILAGMFVRADLVKSHVENGLAVPFYSVISRNDEKFVFVEENGVATRRNVSLGIMEGWKVQIIDGVKPGDKVLVEGHRDVENQQRINVVKTVSSTTGMTL</sequence>
<keyword evidence="2" id="KW-1133">Transmembrane helix</keyword>
<keyword evidence="2" id="KW-0812">Transmembrane</keyword>
<comment type="similarity">
    <text evidence="1">Belongs to the membrane fusion protein (MFP) (TC 8.A.1) family.</text>
</comment>
<dbReference type="InterPro" id="IPR058637">
    <property type="entry name" value="YknX-like_C"/>
</dbReference>
<dbReference type="PANTHER" id="PTHR30469:SF15">
    <property type="entry name" value="HLYD FAMILY OF SECRETION PROTEINS"/>
    <property type="match status" value="1"/>
</dbReference>
<protein>
    <submittedName>
        <fullName evidence="6">Barrel-sandwich domain of CusB or HlyD membrane-fusion</fullName>
    </submittedName>
</protein>
<dbReference type="EMBL" id="FNJI01000007">
    <property type="protein sequence ID" value="SDO91334.1"/>
    <property type="molecule type" value="Genomic_DNA"/>
</dbReference>
<dbReference type="Gene3D" id="2.40.50.100">
    <property type="match status" value="1"/>
</dbReference>
<dbReference type="InterPro" id="IPR058792">
    <property type="entry name" value="Beta-barrel_RND_2"/>
</dbReference>
<dbReference type="Gene3D" id="1.10.287.470">
    <property type="entry name" value="Helix hairpin bin"/>
    <property type="match status" value="1"/>
</dbReference>
<keyword evidence="7" id="KW-1185">Reference proteome</keyword>
<reference evidence="6 7" key="1">
    <citation type="submission" date="2016-10" db="EMBL/GenBank/DDBJ databases">
        <authorList>
            <person name="de Groot N.N."/>
        </authorList>
    </citation>
    <scope>NUCLEOTIDE SEQUENCE [LARGE SCALE GENOMIC DNA]</scope>
    <source>
        <strain evidence="6 7">DSM 12130</strain>
    </source>
</reference>
<evidence type="ECO:0000313" key="6">
    <source>
        <dbReference type="EMBL" id="SDO91334.1"/>
    </source>
</evidence>
<dbReference type="GO" id="GO:1990281">
    <property type="term" value="C:efflux pump complex"/>
    <property type="evidence" value="ECO:0007669"/>
    <property type="project" value="TreeGrafter"/>
</dbReference>
<dbReference type="InterPro" id="IPR058625">
    <property type="entry name" value="MdtA-like_BSH"/>
</dbReference>
<dbReference type="Gene3D" id="2.40.30.170">
    <property type="match status" value="1"/>
</dbReference>
<dbReference type="Gene3D" id="2.40.420.20">
    <property type="match status" value="1"/>
</dbReference>
<evidence type="ECO:0000259" key="3">
    <source>
        <dbReference type="Pfam" id="PF25917"/>
    </source>
</evidence>
<dbReference type="Pfam" id="PF25954">
    <property type="entry name" value="Beta-barrel_RND_2"/>
    <property type="match status" value="1"/>
</dbReference>
<evidence type="ECO:0000313" key="7">
    <source>
        <dbReference type="Proteomes" id="UP000199073"/>
    </source>
</evidence>
<dbReference type="OrthoDB" id="9800209at2"/>
<feature type="domain" description="Multidrug resistance protein MdtA-like barrel-sandwich hybrid" evidence="3">
    <location>
        <begin position="95"/>
        <end position="213"/>
    </location>
</feature>
<dbReference type="SUPFAM" id="SSF111369">
    <property type="entry name" value="HlyD-like secretion proteins"/>
    <property type="match status" value="1"/>
</dbReference>
<evidence type="ECO:0000259" key="4">
    <source>
        <dbReference type="Pfam" id="PF25954"/>
    </source>
</evidence>
<dbReference type="GO" id="GO:0015562">
    <property type="term" value="F:efflux transmembrane transporter activity"/>
    <property type="evidence" value="ECO:0007669"/>
    <property type="project" value="TreeGrafter"/>
</dbReference>
<accession>A0A1H0NF85</accession>
<evidence type="ECO:0000256" key="1">
    <source>
        <dbReference type="ARBA" id="ARBA00009477"/>
    </source>
</evidence>
<gene>
    <name evidence="6" type="ORF">SAMN05660330_01373</name>
</gene>
<dbReference type="NCBIfam" id="TIGR01730">
    <property type="entry name" value="RND_mfp"/>
    <property type="match status" value="1"/>
</dbReference>